<dbReference type="Gene3D" id="1.10.287.1490">
    <property type="match status" value="2"/>
</dbReference>
<feature type="region of interest" description="Disordered" evidence="1">
    <location>
        <begin position="309"/>
        <end position="355"/>
    </location>
</feature>
<dbReference type="STRING" id="575540.Isop_1550"/>
<dbReference type="Proteomes" id="UP000008631">
    <property type="component" value="Chromosome"/>
</dbReference>
<dbReference type="InParanoid" id="E8QYZ8"/>
<sequence>MNDEALNGREVGLDAGPAAEETDATSTRAPLSVEELLRRIDELETLLRERRNESSNRITAVAPPTVEPAVSMKALSEWLEERSHRFDVFFEAVEAFRAGSLESDRQLRELLARSATASFPPAADTSSASGSRTATSWLQTVADAASPSAEAAELDRETLLRLLEEQRSLAEAQRQAHEIQRRTWEMSRRAHEEELKRLRVELEQQRRTGGVESGEESHSNTTSAASQPLAPSEFVVPTLEDDGDQRAGSDAAAPLEETTAEQGVSPSGSNRELEELRDALAQRESLIERLEERVEELTKFAAQLEERLGEAETVSAPDIDQSLEADDRRGDDRPKEAEPIPIPPGEQTSSLVEVPSTPDPAWLQLPVRLVTLKQRLERMTALVMGEVHALEHDSQTVPPSDDPHAALQLIEEIQERLDQFAALRNFDSAAHAQADGTPPFEPPPTIETGALDKVPAQDHLELMEELNRTRQRLEAAETQASELFAALDAGSRSIYLELDAVRREAQEQKQNYERQIQTLRQRLDEVSQGTALPADLAEQLARLQQERDEAIAARDEVYAKTQSLFTQLDGDSQQLYMELAERLESLDQERQAHQRLTDELRATIAELRDRLERSEAEKASGSPAIDQLQAELKRLREQNEALSSQLEIATAKAEDLFNSLDRPTQEVWLDLDTLRAEARAEREFFKGRIAELERKLAESSRASSVRAQAVDQDALERARATTETLRSQLETTRAELQAVRAELETTRAQLDTVLKESQAASTSADASISQELLDEFAAKLRATEEALAREVEDGRRRAEELERLGNTLSQRERELVELRDQLAAWQSTAPSVEEPLAKPTSTPDPETVARLERLKQIESSLADFGGDPELLISETMRLQDLAMNYESQLKTLQGRIKQLESQTASATPLTPVPPVDAAELERLRNDLRVSREQLAAREASIEQLTSQLETLQSRLAELETASASESPASAEVEAMVAELNATLRQREASIEQLTSQLETLQGRLAELETGSASESPASAEVEAMVAELNATLRQREASIEQLTSQLETLQSELTKARTRLEKLEAPEDGSGSGGRSREELKRQLSELEQVRTMLQGQVVQLSSELRERDEQIRQAEELIAAVEKDHQVKQEAIDALEAEVVRLSNLAQTADPEALKTVQTERDQLKQRLAEVEKALQEALETVEAAEAAAAEQDGAGGVSEEDWHATLAELERMRDYSSRLESRVADLELALERARREAEATTPQPEALVQLERDRQELVGEIDRLNRELQEARKGTQELARLRSIVARMAEREKLIEELQAREARLMAEAREERSALEDENRVLQAQLAEMEKELESLSELRSAVHELEQTRIRLVQVQDEARREIEQIRFAADQEIARYNEQLTELQTRLAEAEANRAQSNLDGGLTSLSYSGSTGLTSLTSTSTVANLSADISIDARIREFRRFLDETHEKEKARRPKTKRGLLSFFSGKK</sequence>
<dbReference type="KEGG" id="ipa:Isop_1550"/>
<evidence type="ECO:0000313" key="3">
    <source>
        <dbReference type="Proteomes" id="UP000008631"/>
    </source>
</evidence>
<keyword evidence="3" id="KW-1185">Reference proteome</keyword>
<feature type="region of interest" description="Disordered" evidence="1">
    <location>
        <begin position="432"/>
        <end position="451"/>
    </location>
</feature>
<evidence type="ECO:0000256" key="1">
    <source>
        <dbReference type="SAM" id="MobiDB-lite"/>
    </source>
</evidence>
<evidence type="ECO:0008006" key="4">
    <source>
        <dbReference type="Google" id="ProtNLM"/>
    </source>
</evidence>
<feature type="compositionally biased region" description="Polar residues" evidence="1">
    <location>
        <begin position="260"/>
        <end position="270"/>
    </location>
</feature>
<feature type="region of interest" description="Disordered" evidence="1">
    <location>
        <begin position="1058"/>
        <end position="1081"/>
    </location>
</feature>
<reference key="1">
    <citation type="submission" date="2010-11" db="EMBL/GenBank/DDBJ databases">
        <title>The complete sequence of chromosome of Isophaera pallida ATCC 43644.</title>
        <authorList>
            <consortium name="US DOE Joint Genome Institute (JGI-PGF)"/>
            <person name="Lucas S."/>
            <person name="Copeland A."/>
            <person name="Lapidus A."/>
            <person name="Bruce D."/>
            <person name="Goodwin L."/>
            <person name="Pitluck S."/>
            <person name="Kyrpides N."/>
            <person name="Mavromatis K."/>
            <person name="Pagani I."/>
            <person name="Ivanova N."/>
            <person name="Saunders E."/>
            <person name="Brettin T."/>
            <person name="Detter J.C."/>
            <person name="Han C."/>
            <person name="Tapia R."/>
            <person name="Land M."/>
            <person name="Hauser L."/>
            <person name="Markowitz V."/>
            <person name="Cheng J.-F."/>
            <person name="Hugenholtz P."/>
            <person name="Woyke T."/>
            <person name="Wu D."/>
            <person name="Eisen J.A."/>
        </authorList>
    </citation>
    <scope>NUCLEOTIDE SEQUENCE</scope>
    <source>
        <strain>ATCC 43644</strain>
    </source>
</reference>
<reference evidence="2 3" key="2">
    <citation type="journal article" date="2011" name="Stand. Genomic Sci.">
        <title>Complete genome sequence of Isosphaera pallida type strain (IS1B).</title>
        <authorList>
            <consortium name="US DOE Joint Genome Institute (JGI-PGF)"/>
            <person name="Goker M."/>
            <person name="Cleland D."/>
            <person name="Saunders E."/>
            <person name="Lapidus A."/>
            <person name="Nolan M."/>
            <person name="Lucas S."/>
            <person name="Hammon N."/>
            <person name="Deshpande S."/>
            <person name="Cheng J.F."/>
            <person name="Tapia R."/>
            <person name="Han C."/>
            <person name="Goodwin L."/>
            <person name="Pitluck S."/>
            <person name="Liolios K."/>
            <person name="Pagani I."/>
            <person name="Ivanova N."/>
            <person name="Mavromatis K."/>
            <person name="Pati A."/>
            <person name="Chen A."/>
            <person name="Palaniappan K."/>
            <person name="Land M."/>
            <person name="Hauser L."/>
            <person name="Chang Y.J."/>
            <person name="Jeffries C.D."/>
            <person name="Detter J.C."/>
            <person name="Beck B."/>
            <person name="Woyke T."/>
            <person name="Bristow J."/>
            <person name="Eisen J.A."/>
            <person name="Markowitz V."/>
            <person name="Hugenholtz P."/>
            <person name="Kyrpides N.C."/>
            <person name="Klenk H.P."/>
        </authorList>
    </citation>
    <scope>NUCLEOTIDE SEQUENCE [LARGE SCALE GENOMIC DNA]</scope>
    <source>
        <strain evidence="3">ATCC 43644 / DSM 9630 / IS1B</strain>
    </source>
</reference>
<evidence type="ECO:0000313" key="2">
    <source>
        <dbReference type="EMBL" id="ADV62135.1"/>
    </source>
</evidence>
<organism evidence="2 3">
    <name type="scientific">Isosphaera pallida (strain ATCC 43644 / DSM 9630 / IS1B)</name>
    <dbReference type="NCBI Taxonomy" id="575540"/>
    <lineage>
        <taxon>Bacteria</taxon>
        <taxon>Pseudomonadati</taxon>
        <taxon>Planctomycetota</taxon>
        <taxon>Planctomycetia</taxon>
        <taxon>Isosphaerales</taxon>
        <taxon>Isosphaeraceae</taxon>
        <taxon>Isosphaera</taxon>
    </lineage>
</organism>
<dbReference type="HOGENOM" id="CLU_250010_0_0_0"/>
<dbReference type="EMBL" id="CP002353">
    <property type="protein sequence ID" value="ADV62135.1"/>
    <property type="molecule type" value="Genomic_DNA"/>
</dbReference>
<accession>E8QYZ8</accession>
<feature type="region of interest" description="Disordered" evidence="1">
    <location>
        <begin position="204"/>
        <end position="271"/>
    </location>
</feature>
<feature type="region of interest" description="Disordered" evidence="1">
    <location>
        <begin position="1"/>
        <end position="30"/>
    </location>
</feature>
<gene>
    <name evidence="2" type="ordered locus">Isop_1550</name>
</gene>
<dbReference type="eggNOG" id="COG1196">
    <property type="taxonomic scope" value="Bacteria"/>
</dbReference>
<dbReference type="PANTHER" id="PTHR43941">
    <property type="entry name" value="STRUCTURAL MAINTENANCE OF CHROMOSOMES PROTEIN 2"/>
    <property type="match status" value="1"/>
</dbReference>
<protein>
    <recommendedName>
        <fullName evidence="4">Chromosome segregation ATPase-like protein</fullName>
    </recommendedName>
</protein>
<proteinExistence type="predicted"/>
<name>E8QYZ8_ISOPI</name>
<feature type="compositionally biased region" description="Basic and acidic residues" evidence="1">
    <location>
        <begin position="325"/>
        <end position="338"/>
    </location>
</feature>
<feature type="region of interest" description="Disordered" evidence="1">
    <location>
        <begin position="827"/>
        <end position="846"/>
    </location>
</feature>